<feature type="domain" description="Kinesin motor" evidence="9">
    <location>
        <begin position="92"/>
        <end position="515"/>
    </location>
</feature>
<feature type="compositionally biased region" description="Basic residues" evidence="8">
    <location>
        <begin position="143"/>
        <end position="158"/>
    </location>
</feature>
<dbReference type="GO" id="GO:0008017">
    <property type="term" value="F:microtubule binding"/>
    <property type="evidence" value="ECO:0007669"/>
    <property type="project" value="InterPro"/>
</dbReference>
<evidence type="ECO:0000259" key="9">
    <source>
        <dbReference type="PROSITE" id="PS50067"/>
    </source>
</evidence>
<dbReference type="PANTHER" id="PTHR47968">
    <property type="entry name" value="CENTROMERE PROTEIN E"/>
    <property type="match status" value="1"/>
</dbReference>
<evidence type="ECO:0000313" key="10">
    <source>
        <dbReference type="EMBL" id="DBA02813.1"/>
    </source>
</evidence>
<feature type="region of interest" description="Disordered" evidence="8">
    <location>
        <begin position="290"/>
        <end position="328"/>
    </location>
</feature>
<feature type="region of interest" description="Disordered" evidence="8">
    <location>
        <begin position="128"/>
        <end position="174"/>
    </location>
</feature>
<feature type="coiled-coil region" evidence="7">
    <location>
        <begin position="530"/>
        <end position="557"/>
    </location>
</feature>
<dbReference type="PRINTS" id="PR00380">
    <property type="entry name" value="KINESINHEAVY"/>
</dbReference>
<dbReference type="SMART" id="SM00129">
    <property type="entry name" value="KISc"/>
    <property type="match status" value="1"/>
</dbReference>
<keyword evidence="11" id="KW-1185">Reference proteome</keyword>
<feature type="region of interest" description="Disordered" evidence="8">
    <location>
        <begin position="1"/>
        <end position="40"/>
    </location>
</feature>
<dbReference type="PROSITE" id="PS50067">
    <property type="entry name" value="KINESIN_MOTOR_2"/>
    <property type="match status" value="1"/>
</dbReference>
<comment type="caution">
    <text evidence="10">The sequence shown here is derived from an EMBL/GenBank/DDBJ whole genome shotgun (WGS) entry which is preliminary data.</text>
</comment>
<evidence type="ECO:0000256" key="8">
    <source>
        <dbReference type="SAM" id="MobiDB-lite"/>
    </source>
</evidence>
<keyword evidence="1" id="KW-0493">Microtubule</keyword>
<protein>
    <recommendedName>
        <fullName evidence="9">Kinesin motor domain-containing protein</fullName>
    </recommendedName>
</protein>
<dbReference type="InterPro" id="IPR036961">
    <property type="entry name" value="Kinesin_motor_dom_sf"/>
</dbReference>
<organism evidence="10 11">
    <name type="scientific">Lagenidium giganteum</name>
    <dbReference type="NCBI Taxonomy" id="4803"/>
    <lineage>
        <taxon>Eukaryota</taxon>
        <taxon>Sar</taxon>
        <taxon>Stramenopiles</taxon>
        <taxon>Oomycota</taxon>
        <taxon>Peronosporomycetes</taxon>
        <taxon>Pythiales</taxon>
        <taxon>Pythiaceae</taxon>
    </lineage>
</organism>
<name>A0AAV2Z765_9STRA</name>
<evidence type="ECO:0000256" key="1">
    <source>
        <dbReference type="ARBA" id="ARBA00022701"/>
    </source>
</evidence>
<keyword evidence="4 7" id="KW-0175">Coiled coil</keyword>
<dbReference type="PROSITE" id="PS00411">
    <property type="entry name" value="KINESIN_MOTOR_1"/>
    <property type="match status" value="1"/>
</dbReference>
<dbReference type="EMBL" id="DAKRPA010000026">
    <property type="protein sequence ID" value="DBA02813.1"/>
    <property type="molecule type" value="Genomic_DNA"/>
</dbReference>
<dbReference type="Gene3D" id="3.40.850.10">
    <property type="entry name" value="Kinesin motor domain"/>
    <property type="match status" value="1"/>
</dbReference>
<feature type="binding site" evidence="6">
    <location>
        <begin position="221"/>
        <end position="228"/>
    </location>
    <ligand>
        <name>ATP</name>
        <dbReference type="ChEBI" id="CHEBI:30616"/>
    </ligand>
</feature>
<dbReference type="GO" id="GO:0007018">
    <property type="term" value="P:microtubule-based movement"/>
    <property type="evidence" value="ECO:0007669"/>
    <property type="project" value="InterPro"/>
</dbReference>
<gene>
    <name evidence="10" type="ORF">N0F65_006603</name>
</gene>
<dbReference type="InterPro" id="IPR027640">
    <property type="entry name" value="Kinesin-like_fam"/>
</dbReference>
<dbReference type="GO" id="GO:0005874">
    <property type="term" value="C:microtubule"/>
    <property type="evidence" value="ECO:0007669"/>
    <property type="project" value="UniProtKB-KW"/>
</dbReference>
<feature type="compositionally biased region" description="Acidic residues" evidence="8">
    <location>
        <begin position="583"/>
        <end position="592"/>
    </location>
</feature>
<feature type="region of interest" description="Disordered" evidence="8">
    <location>
        <begin position="576"/>
        <end position="615"/>
    </location>
</feature>
<proteinExistence type="inferred from homology"/>
<feature type="compositionally biased region" description="Low complexity" evidence="8">
    <location>
        <begin position="161"/>
        <end position="172"/>
    </location>
</feature>
<evidence type="ECO:0000256" key="3">
    <source>
        <dbReference type="ARBA" id="ARBA00022840"/>
    </source>
</evidence>
<dbReference type="InterPro" id="IPR019821">
    <property type="entry name" value="Kinesin_motor_CS"/>
</dbReference>
<evidence type="ECO:0000313" key="11">
    <source>
        <dbReference type="Proteomes" id="UP001146120"/>
    </source>
</evidence>
<dbReference type="GO" id="GO:0003777">
    <property type="term" value="F:microtubule motor activity"/>
    <property type="evidence" value="ECO:0007669"/>
    <property type="project" value="InterPro"/>
</dbReference>
<dbReference type="Pfam" id="PF00225">
    <property type="entry name" value="Kinesin"/>
    <property type="match status" value="1"/>
</dbReference>
<dbReference type="InterPro" id="IPR027417">
    <property type="entry name" value="P-loop_NTPase"/>
</dbReference>
<reference evidence="10" key="2">
    <citation type="journal article" date="2023" name="Microbiol Resour">
        <title>Decontamination and Annotation of the Draft Genome Sequence of the Oomycete Lagenidium giganteum ARSEF 373.</title>
        <authorList>
            <person name="Morgan W.R."/>
            <person name="Tartar A."/>
        </authorList>
    </citation>
    <scope>NUCLEOTIDE SEQUENCE</scope>
    <source>
        <strain evidence="10">ARSEF 373</strain>
    </source>
</reference>
<evidence type="ECO:0000256" key="4">
    <source>
        <dbReference type="ARBA" id="ARBA00023054"/>
    </source>
</evidence>
<dbReference type="GO" id="GO:0005524">
    <property type="term" value="F:ATP binding"/>
    <property type="evidence" value="ECO:0007669"/>
    <property type="project" value="UniProtKB-UniRule"/>
</dbReference>
<keyword evidence="3 6" id="KW-0067">ATP-binding</keyword>
<feature type="region of interest" description="Disordered" evidence="8">
    <location>
        <begin position="916"/>
        <end position="957"/>
    </location>
</feature>
<feature type="compositionally biased region" description="Low complexity" evidence="8">
    <location>
        <begin position="935"/>
        <end position="952"/>
    </location>
</feature>
<reference evidence="10" key="1">
    <citation type="submission" date="2022-11" db="EMBL/GenBank/DDBJ databases">
        <authorList>
            <person name="Morgan W.R."/>
            <person name="Tartar A."/>
        </authorList>
    </citation>
    <scope>NUCLEOTIDE SEQUENCE</scope>
    <source>
        <strain evidence="10">ARSEF 373</strain>
    </source>
</reference>
<keyword evidence="2 6" id="KW-0547">Nucleotide-binding</keyword>
<comment type="similarity">
    <text evidence="6">Belongs to the TRAFAC class myosin-kinesin ATPase superfamily. Kinesin family.</text>
</comment>
<feature type="compositionally biased region" description="Low complexity" evidence="8">
    <location>
        <begin position="290"/>
        <end position="321"/>
    </location>
</feature>
<dbReference type="SUPFAM" id="SSF52540">
    <property type="entry name" value="P-loop containing nucleoside triphosphate hydrolases"/>
    <property type="match status" value="1"/>
</dbReference>
<evidence type="ECO:0000256" key="7">
    <source>
        <dbReference type="SAM" id="Coils"/>
    </source>
</evidence>
<sequence>MDPLSPKRTEAFGPSAVDATRPTSSHARIEGMINPPTDGLRRAGVLPELTKAMSFSHVTTSKDSVSKEGTVAAPSEEETEAFKQAMWAGQANILVTVRLRPRLSHDRDQEEIVKVLDHKVVVVLDAPASESHQPPQPQPTGGRQHHTSHRLRQLRHLGKQPASASPTARSTSFLSRSREKRYAFDYVFTPEDGQQTVYAHTTKFLIHGVLNGFNATVFAYGCTGAGKTYTMLGTPDQPGIMALTLDDLFQNIERVHADANATVEYKVMVSFLEVYNENIRDLLAAHSSLTSSGTGNSNASTPATTPGSGAPPAAPTPVTSPMGEFLDLREDPARGPVVAGLSEIEAFNAADVMRLLRRGNKNRSQEATAANAVSSRSHAVLQVLVEQRDKNSKHNDDDDGSGVRSTVKLGKLSLVDLAGSERAAVTQNRGLRLLEGANINRSLLALGNCINALGEKGAGGGNGFVPYRDSKLTRLLKDSLGGNCRTVMIANINLSASSFEETLNTLKYANRAKNIKTTVTRNVMSVDHHITEYVGMIATLKDEIASLKKQLVLQQDQRVAPAVSVPLLPGQVARSTNARDAWVNDDEDGPEESDNHSNNNNNNGNHDDHDEATRQSTVQKARIFIMECFQERLQLKRALLELDQQATSSLSAQVDLTGFVSRLQQENDLSTAITKPMQLEPNESQNPETNDSIYGTKLAVDQDPERLRRLADHMSAAATKRQQLQHRLRKNEHLMDDFRAAIEQSPLLRNELQREVLLLEFRIGGLQVDKMELQVGHDQKEQEIRQLRLQLCGAGGSATPVVAAATTTATTAASLVAADASAPSITAATSPLAPPLSPVNDTLIMTSRINAAESMVLMDALEDSTMLPQLAQEVVSERKPVDDSLGPEDCTHLPEVQLEVHSSRSSSGFFEELKERLHDRRTTASPVPRAHQQDKGQTTPQQYQQPQQHAQPMSSRRQWSLHLNNATLPYIRLRKKSNGGGDRADMGVKPMSVAPAGQAPHVGGTVVTTAPYLKVLKQRRKLDTSTIAGGNKILVQQRRL</sequence>
<dbReference type="PANTHER" id="PTHR47968:SF13">
    <property type="entry name" value="KINESIN-LIKE PROTEIN KIF19 ISOFORM X1"/>
    <property type="match status" value="1"/>
</dbReference>
<feature type="compositionally biased region" description="Basic and acidic residues" evidence="8">
    <location>
        <begin position="1"/>
        <end position="10"/>
    </location>
</feature>
<dbReference type="AlphaFoldDB" id="A0AAV2Z765"/>
<dbReference type="Proteomes" id="UP001146120">
    <property type="component" value="Unassembled WGS sequence"/>
</dbReference>
<evidence type="ECO:0000256" key="6">
    <source>
        <dbReference type="PROSITE-ProRule" id="PRU00283"/>
    </source>
</evidence>
<evidence type="ECO:0000256" key="2">
    <source>
        <dbReference type="ARBA" id="ARBA00022741"/>
    </source>
</evidence>
<accession>A0AAV2Z765</accession>
<evidence type="ECO:0000256" key="5">
    <source>
        <dbReference type="ARBA" id="ARBA00023175"/>
    </source>
</evidence>
<keyword evidence="5 6" id="KW-0505">Motor protein</keyword>
<dbReference type="InterPro" id="IPR001752">
    <property type="entry name" value="Kinesin_motor_dom"/>
</dbReference>